<gene>
    <name evidence="1" type="ORF">F4821DRAFT_203416</name>
</gene>
<keyword evidence="2" id="KW-1185">Reference proteome</keyword>
<proteinExistence type="predicted"/>
<reference evidence="1 2" key="1">
    <citation type="journal article" date="2022" name="New Phytol.">
        <title>Ecological generalism drives hyperdiversity of secondary metabolite gene clusters in xylarialean endophytes.</title>
        <authorList>
            <person name="Franco M.E.E."/>
            <person name="Wisecaver J.H."/>
            <person name="Arnold A.E."/>
            <person name="Ju Y.M."/>
            <person name="Slot J.C."/>
            <person name="Ahrendt S."/>
            <person name="Moore L.P."/>
            <person name="Eastman K.E."/>
            <person name="Scott K."/>
            <person name="Konkel Z."/>
            <person name="Mondo S.J."/>
            <person name="Kuo A."/>
            <person name="Hayes R.D."/>
            <person name="Haridas S."/>
            <person name="Andreopoulos B."/>
            <person name="Riley R."/>
            <person name="LaButti K."/>
            <person name="Pangilinan J."/>
            <person name="Lipzen A."/>
            <person name="Amirebrahimi M."/>
            <person name="Yan J."/>
            <person name="Adam C."/>
            <person name="Keymanesh K."/>
            <person name="Ng V."/>
            <person name="Louie K."/>
            <person name="Northen T."/>
            <person name="Drula E."/>
            <person name="Henrissat B."/>
            <person name="Hsieh H.M."/>
            <person name="Youens-Clark K."/>
            <person name="Lutzoni F."/>
            <person name="Miadlikowska J."/>
            <person name="Eastwood D.C."/>
            <person name="Hamelin R.C."/>
            <person name="Grigoriev I.V."/>
            <person name="U'Ren J.M."/>
        </authorList>
    </citation>
    <scope>NUCLEOTIDE SEQUENCE [LARGE SCALE GENOMIC DNA]</scope>
    <source>
        <strain evidence="1 2">ER1909</strain>
    </source>
</reference>
<comment type="caution">
    <text evidence="1">The sequence shown here is derived from an EMBL/GenBank/DDBJ whole genome shotgun (WGS) entry which is preliminary data.</text>
</comment>
<evidence type="ECO:0000313" key="1">
    <source>
        <dbReference type="EMBL" id="KAI6082977.1"/>
    </source>
</evidence>
<protein>
    <submittedName>
        <fullName evidence="1">Uncharacterized protein</fullName>
    </submittedName>
</protein>
<dbReference type="EMBL" id="MU394360">
    <property type="protein sequence ID" value="KAI6082977.1"/>
    <property type="molecule type" value="Genomic_DNA"/>
</dbReference>
<dbReference type="Proteomes" id="UP001497680">
    <property type="component" value="Unassembled WGS sequence"/>
</dbReference>
<organism evidence="1 2">
    <name type="scientific">Hypoxylon rubiginosum</name>
    <dbReference type="NCBI Taxonomy" id="110542"/>
    <lineage>
        <taxon>Eukaryota</taxon>
        <taxon>Fungi</taxon>
        <taxon>Dikarya</taxon>
        <taxon>Ascomycota</taxon>
        <taxon>Pezizomycotina</taxon>
        <taxon>Sordariomycetes</taxon>
        <taxon>Xylariomycetidae</taxon>
        <taxon>Xylariales</taxon>
        <taxon>Hypoxylaceae</taxon>
        <taxon>Hypoxylon</taxon>
    </lineage>
</organism>
<name>A0ACC0CRP9_9PEZI</name>
<evidence type="ECO:0000313" key="2">
    <source>
        <dbReference type="Proteomes" id="UP001497680"/>
    </source>
</evidence>
<accession>A0ACC0CRP9</accession>
<sequence length="143" mass="16313">MASSQKTTRPEWVMKEVLPDLVGIDGHEFRINYDVPQHITDRLLDLLYQDPGPRYEDIPDDLKAYEVPPRAESPTTFTIKATIGGHEFEISSEAPEHIHSVYEELKMREEEVAYEDIPDELKEYEVSRIASEPSIDQPGGTKG</sequence>